<dbReference type="PANTHER" id="PTHR13318:SF95">
    <property type="entry name" value="F-BOX PROTEIN YLR352W"/>
    <property type="match status" value="1"/>
</dbReference>
<feature type="region of interest" description="Disordered" evidence="1">
    <location>
        <begin position="541"/>
        <end position="563"/>
    </location>
</feature>
<sequence length="563" mass="64200">MPRLLTSTELEEQARAEYRQGNYQAALATVRKVASSAPQLDLLVACLEKLEDYDGALANAKTLIRQYCPDPVGYFRSAHVLQKIGRPQAALKIYERGLKTVSKDHPSYLRMQQKHQQLAQTLIPATRSDPLSRLPLELVEDILRYLTFKQRISCIGVCKSWQKLLYSMPRLWTNLDLSQARKQVKPAFVNRCFSVSHHLIQEAWIGNVKKLDTIIEALAKRCNALSTLTVLHNETLSPETLKTLPMATNLSSLTLRLPSIKPSEVREILKGCRQLVAFECSGLRTSDRLPWDCFPERLQKLSLESLQSSSTAFINIRSIANHASSLKDLELKGWDKYDGNHEELDLSPLGSLERLVLGRMGIEISRLAPTLREVSGQNAFLLQPLHLPRLEKLDNLMWMHLLSQNGQPVSQLVSLTIPYPYFEKKDFIRQCSTVLQRLTGLKELRMREAKFVEVILETLEKMPALETIDLYASDITGYGVKQLVTKLPRLRRLGLEHCTSCYHDAIVWAREQGIEVITETVDISGRNASSGRVKRWRKIMQEPTGQQQEEVDDQDREQNKQQI</sequence>
<dbReference type="SUPFAM" id="SSF52047">
    <property type="entry name" value="RNI-like"/>
    <property type="match status" value="1"/>
</dbReference>
<gene>
    <name evidence="3" type="ORF">K461DRAFT_311682</name>
</gene>
<evidence type="ECO:0000313" key="4">
    <source>
        <dbReference type="Proteomes" id="UP000799439"/>
    </source>
</evidence>
<dbReference type="Gene3D" id="3.80.10.10">
    <property type="entry name" value="Ribonuclease Inhibitor"/>
    <property type="match status" value="1"/>
</dbReference>
<feature type="domain" description="F-box" evidence="2">
    <location>
        <begin position="128"/>
        <end position="175"/>
    </location>
</feature>
<dbReference type="SUPFAM" id="SSF81383">
    <property type="entry name" value="F-box domain"/>
    <property type="match status" value="1"/>
</dbReference>
<dbReference type="Gene3D" id="1.20.1280.50">
    <property type="match status" value="1"/>
</dbReference>
<name>A0A9P4MJP1_9PEZI</name>
<dbReference type="Pfam" id="PF12937">
    <property type="entry name" value="F-box-like"/>
    <property type="match status" value="1"/>
</dbReference>
<dbReference type="GO" id="GO:0019005">
    <property type="term" value="C:SCF ubiquitin ligase complex"/>
    <property type="evidence" value="ECO:0007669"/>
    <property type="project" value="TreeGrafter"/>
</dbReference>
<keyword evidence="4" id="KW-1185">Reference proteome</keyword>
<dbReference type="SUPFAM" id="SSF48452">
    <property type="entry name" value="TPR-like"/>
    <property type="match status" value="1"/>
</dbReference>
<dbReference type="SMART" id="SM00256">
    <property type="entry name" value="FBOX"/>
    <property type="match status" value="1"/>
</dbReference>
<dbReference type="InterPro" id="IPR011990">
    <property type="entry name" value="TPR-like_helical_dom_sf"/>
</dbReference>
<dbReference type="EMBL" id="ML996083">
    <property type="protein sequence ID" value="KAF2155428.1"/>
    <property type="molecule type" value="Genomic_DNA"/>
</dbReference>
<dbReference type="Gene3D" id="1.25.40.10">
    <property type="entry name" value="Tetratricopeptide repeat domain"/>
    <property type="match status" value="1"/>
</dbReference>
<reference evidence="3" key="1">
    <citation type="journal article" date="2020" name="Stud. Mycol.">
        <title>101 Dothideomycetes genomes: a test case for predicting lifestyles and emergence of pathogens.</title>
        <authorList>
            <person name="Haridas S."/>
            <person name="Albert R."/>
            <person name="Binder M."/>
            <person name="Bloem J."/>
            <person name="Labutti K."/>
            <person name="Salamov A."/>
            <person name="Andreopoulos B."/>
            <person name="Baker S."/>
            <person name="Barry K."/>
            <person name="Bills G."/>
            <person name="Bluhm B."/>
            <person name="Cannon C."/>
            <person name="Castanera R."/>
            <person name="Culley D."/>
            <person name="Daum C."/>
            <person name="Ezra D."/>
            <person name="Gonzalez J."/>
            <person name="Henrissat B."/>
            <person name="Kuo A."/>
            <person name="Liang C."/>
            <person name="Lipzen A."/>
            <person name="Lutzoni F."/>
            <person name="Magnuson J."/>
            <person name="Mondo S."/>
            <person name="Nolan M."/>
            <person name="Ohm R."/>
            <person name="Pangilinan J."/>
            <person name="Park H.-J."/>
            <person name="Ramirez L."/>
            <person name="Alfaro M."/>
            <person name="Sun H."/>
            <person name="Tritt A."/>
            <person name="Yoshinaga Y."/>
            <person name="Zwiers L.-H."/>
            <person name="Turgeon B."/>
            <person name="Goodwin S."/>
            <person name="Spatafora J."/>
            <person name="Crous P."/>
            <person name="Grigoriev I."/>
        </authorList>
    </citation>
    <scope>NUCLEOTIDE SEQUENCE</scope>
    <source>
        <strain evidence="3">CBS 260.36</strain>
    </source>
</reference>
<evidence type="ECO:0000259" key="2">
    <source>
        <dbReference type="PROSITE" id="PS50181"/>
    </source>
</evidence>
<dbReference type="PANTHER" id="PTHR13318">
    <property type="entry name" value="PARTNER OF PAIRED, ISOFORM B-RELATED"/>
    <property type="match status" value="1"/>
</dbReference>
<dbReference type="InterPro" id="IPR001810">
    <property type="entry name" value="F-box_dom"/>
</dbReference>
<dbReference type="Proteomes" id="UP000799439">
    <property type="component" value="Unassembled WGS sequence"/>
</dbReference>
<organism evidence="3 4">
    <name type="scientific">Myriangium duriaei CBS 260.36</name>
    <dbReference type="NCBI Taxonomy" id="1168546"/>
    <lineage>
        <taxon>Eukaryota</taxon>
        <taxon>Fungi</taxon>
        <taxon>Dikarya</taxon>
        <taxon>Ascomycota</taxon>
        <taxon>Pezizomycotina</taxon>
        <taxon>Dothideomycetes</taxon>
        <taxon>Dothideomycetidae</taxon>
        <taxon>Myriangiales</taxon>
        <taxon>Myriangiaceae</taxon>
        <taxon>Myriangium</taxon>
    </lineage>
</organism>
<dbReference type="OrthoDB" id="629492at2759"/>
<comment type="caution">
    <text evidence="3">The sequence shown here is derived from an EMBL/GenBank/DDBJ whole genome shotgun (WGS) entry which is preliminary data.</text>
</comment>
<dbReference type="AlphaFoldDB" id="A0A9P4MJP1"/>
<dbReference type="InterPro" id="IPR032675">
    <property type="entry name" value="LRR_dom_sf"/>
</dbReference>
<dbReference type="PROSITE" id="PS50181">
    <property type="entry name" value="FBOX"/>
    <property type="match status" value="1"/>
</dbReference>
<proteinExistence type="predicted"/>
<evidence type="ECO:0000256" key="1">
    <source>
        <dbReference type="SAM" id="MobiDB-lite"/>
    </source>
</evidence>
<dbReference type="InterPro" id="IPR036047">
    <property type="entry name" value="F-box-like_dom_sf"/>
</dbReference>
<evidence type="ECO:0000313" key="3">
    <source>
        <dbReference type="EMBL" id="KAF2155428.1"/>
    </source>
</evidence>
<dbReference type="GO" id="GO:0031146">
    <property type="term" value="P:SCF-dependent proteasomal ubiquitin-dependent protein catabolic process"/>
    <property type="evidence" value="ECO:0007669"/>
    <property type="project" value="TreeGrafter"/>
</dbReference>
<accession>A0A9P4MJP1</accession>
<protein>
    <recommendedName>
        <fullName evidence="2">F-box domain-containing protein</fullName>
    </recommendedName>
</protein>